<accession>A0A222YY13</accession>
<organism evidence="1 2">
    <name type="scientific">Mycobacterium phage MyraDee</name>
    <dbReference type="NCBI Taxonomy" id="2024303"/>
    <lineage>
        <taxon>Viruses</taxon>
        <taxon>Duplodnaviria</taxon>
        <taxon>Heunggongvirae</taxon>
        <taxon>Uroviricota</taxon>
        <taxon>Caudoviricetes</taxon>
        <taxon>Myradeevirus</taxon>
        <taxon>Myradeevirus MyraDee</taxon>
    </lineage>
</organism>
<reference evidence="2" key="1">
    <citation type="submission" date="2017-05" db="EMBL/GenBank/DDBJ databases">
        <authorList>
            <person name="Song R."/>
            <person name="Chenine A.L."/>
            <person name="Ruprecht R.M."/>
        </authorList>
    </citation>
    <scope>NUCLEOTIDE SEQUENCE [LARGE SCALE GENOMIC DNA]</scope>
</reference>
<name>A0A222YY13_9CAUD</name>
<sequence>MSVQDTSIESYYKSLDSIPETERDVFRALSILGALCNREISDLIDRPINEVTPVVFRLRERGLVIESHRAKYAPTNRRVIYWKAVP</sequence>
<dbReference type="InterPro" id="IPR036390">
    <property type="entry name" value="WH_DNA-bd_sf"/>
</dbReference>
<protein>
    <submittedName>
        <fullName evidence="1">Helix-turn-helix DNA binding domain protein</fullName>
    </submittedName>
</protein>
<proteinExistence type="predicted"/>
<evidence type="ECO:0000313" key="2">
    <source>
        <dbReference type="Proteomes" id="UP000225918"/>
    </source>
</evidence>
<dbReference type="Proteomes" id="UP000225918">
    <property type="component" value="Segment"/>
</dbReference>
<dbReference type="SUPFAM" id="SSF46785">
    <property type="entry name" value="Winged helix' DNA-binding domain"/>
    <property type="match status" value="1"/>
</dbReference>
<evidence type="ECO:0000313" key="1">
    <source>
        <dbReference type="EMBL" id="ASR77169.1"/>
    </source>
</evidence>
<dbReference type="EMBL" id="MF141539">
    <property type="protein sequence ID" value="ASR77169.1"/>
    <property type="molecule type" value="Genomic_DNA"/>
</dbReference>
<gene>
    <name evidence="1" type="ORF">SEA_MYRADEE_62</name>
</gene>
<keyword evidence="2" id="KW-1185">Reference proteome</keyword>